<dbReference type="InterPro" id="IPR024654">
    <property type="entry name" value="Calcineurin-like_PHP_lpxH"/>
</dbReference>
<sequence length="153" mass="15927">MTVLGLISDTHGLLRPEAAAALEGVDAILHAGDVGRPDVLVALRTVAPVFAVRGNVDGGELAALPLDTVATVDGIDIYMLHILRNIAIDPAAAGMAVVVSGHTHKPLIEEKDGVLYVNPGSAGPRRFALPVSVGFLRLASGQKPEAWLKMLDV</sequence>
<comment type="caution">
    <text evidence="4">The sequence shown here is derived from an EMBL/GenBank/DDBJ whole genome shotgun (WGS) entry which is preliminary data.</text>
</comment>
<dbReference type="EC" id="3.1.4.-" evidence="2"/>
<dbReference type="GO" id="GO:0046872">
    <property type="term" value="F:metal ion binding"/>
    <property type="evidence" value="ECO:0007669"/>
    <property type="project" value="UniProtKB-KW"/>
</dbReference>
<protein>
    <recommendedName>
        <fullName evidence="2">Phosphoesterase</fullName>
        <ecNumber evidence="2">3.1.4.-</ecNumber>
    </recommendedName>
</protein>
<evidence type="ECO:0000259" key="3">
    <source>
        <dbReference type="Pfam" id="PF12850"/>
    </source>
</evidence>
<dbReference type="AlphaFoldDB" id="A0A8I1GEE1"/>
<comment type="similarity">
    <text evidence="1 2">Belongs to the metallophosphoesterase superfamily. YfcE family.</text>
</comment>
<name>A0A8I1GEE1_9HYPH</name>
<accession>A0A8I1GEE1</accession>
<keyword evidence="2" id="KW-0479">Metal-binding</keyword>
<dbReference type="PANTHER" id="PTHR11124">
    <property type="entry name" value="VACUOLAR SORTING PROTEIN VPS29"/>
    <property type="match status" value="1"/>
</dbReference>
<reference evidence="4 5" key="1">
    <citation type="submission" date="2020-12" db="EMBL/GenBank/DDBJ databases">
        <title>Revised draft genomes of Rhodomicrobium vannielii ATCC 17100 and Rhodomicrobium udaipurense JA643.</title>
        <authorList>
            <person name="Conners E.M."/>
            <person name="Davenport E.J."/>
            <person name="Bose A."/>
        </authorList>
    </citation>
    <scope>NUCLEOTIDE SEQUENCE [LARGE SCALE GENOMIC DNA]</scope>
    <source>
        <strain evidence="4 5">JA643</strain>
    </source>
</reference>
<evidence type="ECO:0000313" key="4">
    <source>
        <dbReference type="EMBL" id="MBJ7542993.1"/>
    </source>
</evidence>
<keyword evidence="5" id="KW-1185">Reference proteome</keyword>
<feature type="domain" description="Calcineurin-like phosphoesterase" evidence="3">
    <location>
        <begin position="4"/>
        <end position="138"/>
    </location>
</feature>
<dbReference type="InterPro" id="IPR029052">
    <property type="entry name" value="Metallo-depent_PP-like"/>
</dbReference>
<evidence type="ECO:0000313" key="5">
    <source>
        <dbReference type="Proteomes" id="UP000623250"/>
    </source>
</evidence>
<dbReference type="Pfam" id="PF12850">
    <property type="entry name" value="Metallophos_2"/>
    <property type="match status" value="1"/>
</dbReference>
<dbReference type="Proteomes" id="UP000623250">
    <property type="component" value="Unassembled WGS sequence"/>
</dbReference>
<dbReference type="SUPFAM" id="SSF56300">
    <property type="entry name" value="Metallo-dependent phosphatases"/>
    <property type="match status" value="1"/>
</dbReference>
<organism evidence="4 5">
    <name type="scientific">Rhodomicrobium udaipurense</name>
    <dbReference type="NCBI Taxonomy" id="1202716"/>
    <lineage>
        <taxon>Bacteria</taxon>
        <taxon>Pseudomonadati</taxon>
        <taxon>Pseudomonadota</taxon>
        <taxon>Alphaproteobacteria</taxon>
        <taxon>Hyphomicrobiales</taxon>
        <taxon>Hyphomicrobiaceae</taxon>
        <taxon>Rhodomicrobium</taxon>
    </lineage>
</organism>
<dbReference type="RefSeq" id="WP_037235896.1">
    <property type="nucleotide sequence ID" value="NZ_JAEMUK010000010.1"/>
</dbReference>
<gene>
    <name evidence="4" type="ORF">JDN41_05420</name>
</gene>
<dbReference type="EMBL" id="JAEMUK010000010">
    <property type="protein sequence ID" value="MBJ7542993.1"/>
    <property type="molecule type" value="Genomic_DNA"/>
</dbReference>
<evidence type="ECO:0000256" key="1">
    <source>
        <dbReference type="ARBA" id="ARBA00008950"/>
    </source>
</evidence>
<comment type="cofactor">
    <cofactor evidence="2">
        <name>a divalent metal cation</name>
        <dbReference type="ChEBI" id="CHEBI:60240"/>
    </cofactor>
</comment>
<proteinExistence type="inferred from homology"/>
<evidence type="ECO:0000256" key="2">
    <source>
        <dbReference type="RuleBase" id="RU362039"/>
    </source>
</evidence>
<dbReference type="Gene3D" id="3.60.21.10">
    <property type="match status" value="1"/>
</dbReference>
<dbReference type="GO" id="GO:0016787">
    <property type="term" value="F:hydrolase activity"/>
    <property type="evidence" value="ECO:0007669"/>
    <property type="project" value="UniProtKB-UniRule"/>
</dbReference>
<dbReference type="NCBIfam" id="TIGR00040">
    <property type="entry name" value="yfcE"/>
    <property type="match status" value="1"/>
</dbReference>
<dbReference type="InterPro" id="IPR000979">
    <property type="entry name" value="Phosphodiesterase_MJ0936/Vps29"/>
</dbReference>